<dbReference type="AlphaFoldDB" id="A0AAV5MNF0"/>
<accession>A0AAV5MNF0</accession>
<organism evidence="1 2">
    <name type="scientific">Rubroshorea leprosula</name>
    <dbReference type="NCBI Taxonomy" id="152421"/>
    <lineage>
        <taxon>Eukaryota</taxon>
        <taxon>Viridiplantae</taxon>
        <taxon>Streptophyta</taxon>
        <taxon>Embryophyta</taxon>
        <taxon>Tracheophyta</taxon>
        <taxon>Spermatophyta</taxon>
        <taxon>Magnoliopsida</taxon>
        <taxon>eudicotyledons</taxon>
        <taxon>Gunneridae</taxon>
        <taxon>Pentapetalae</taxon>
        <taxon>rosids</taxon>
        <taxon>malvids</taxon>
        <taxon>Malvales</taxon>
        <taxon>Dipterocarpaceae</taxon>
        <taxon>Rubroshorea</taxon>
    </lineage>
</organism>
<comment type="caution">
    <text evidence="1">The sequence shown here is derived from an EMBL/GenBank/DDBJ whole genome shotgun (WGS) entry which is preliminary data.</text>
</comment>
<sequence length="111" mass="12360">MWSSRDAVVYLSLCTSCRIIKVAVVSFMSPISHCSDFHLMSRFSCTCLFTAGFRVPPVQRRSPNGHFAAKVMGFIASKLQRLGSYVIVKSYCSIGYILFHGYISKTSMATT</sequence>
<keyword evidence="2" id="KW-1185">Reference proteome</keyword>
<proteinExistence type="predicted"/>
<gene>
    <name evidence="1" type="ORF">SLEP1_g58163</name>
</gene>
<dbReference type="Proteomes" id="UP001054252">
    <property type="component" value="Unassembled WGS sequence"/>
</dbReference>
<evidence type="ECO:0000313" key="2">
    <source>
        <dbReference type="Proteomes" id="UP001054252"/>
    </source>
</evidence>
<name>A0AAV5MNF0_9ROSI</name>
<evidence type="ECO:0000313" key="1">
    <source>
        <dbReference type="EMBL" id="GKV51518.1"/>
    </source>
</evidence>
<dbReference type="EMBL" id="BPVZ01000507">
    <property type="protein sequence ID" value="GKV51518.1"/>
    <property type="molecule type" value="Genomic_DNA"/>
</dbReference>
<reference evidence="1 2" key="1">
    <citation type="journal article" date="2021" name="Commun. Biol.">
        <title>The genome of Shorea leprosula (Dipterocarpaceae) highlights the ecological relevance of drought in aseasonal tropical rainforests.</title>
        <authorList>
            <person name="Ng K.K.S."/>
            <person name="Kobayashi M.J."/>
            <person name="Fawcett J.A."/>
            <person name="Hatakeyama M."/>
            <person name="Paape T."/>
            <person name="Ng C.H."/>
            <person name="Ang C.C."/>
            <person name="Tnah L.H."/>
            <person name="Lee C.T."/>
            <person name="Nishiyama T."/>
            <person name="Sese J."/>
            <person name="O'Brien M.J."/>
            <person name="Copetti D."/>
            <person name="Mohd Noor M.I."/>
            <person name="Ong R.C."/>
            <person name="Putra M."/>
            <person name="Sireger I.Z."/>
            <person name="Indrioko S."/>
            <person name="Kosugi Y."/>
            <person name="Izuno A."/>
            <person name="Isagi Y."/>
            <person name="Lee S.L."/>
            <person name="Shimizu K.K."/>
        </authorList>
    </citation>
    <scope>NUCLEOTIDE SEQUENCE [LARGE SCALE GENOMIC DNA]</scope>
    <source>
        <strain evidence="1">214</strain>
    </source>
</reference>
<protein>
    <submittedName>
        <fullName evidence="1">Uncharacterized protein</fullName>
    </submittedName>
</protein>